<proteinExistence type="predicted"/>
<sequence length="65" mass="7396">MRLLLMFYDWPLLAMTVALSRACSNETVMTSCYGNDLLAMTTGSRQGLPARPPSWLLAKRTSYWH</sequence>
<keyword evidence="1" id="KW-0732">Signal</keyword>
<name>A0A124GMN9_PICGL</name>
<accession>A0A124GMN9</accession>
<geneLocation type="mitochondrion" evidence="2"/>
<evidence type="ECO:0000313" key="2">
    <source>
        <dbReference type="EMBL" id="KUM46268.1"/>
    </source>
</evidence>
<feature type="chain" id="PRO_5007172431" description="Secreted protein" evidence="1">
    <location>
        <begin position="23"/>
        <end position="65"/>
    </location>
</feature>
<keyword evidence="2" id="KW-0496">Mitochondrion</keyword>
<dbReference type="AlphaFoldDB" id="A0A124GMN9"/>
<reference evidence="2" key="1">
    <citation type="journal article" date="2015" name="Genome Biol. Evol.">
        <title>Organellar Genomes of White Spruce (Picea glauca): Assembly and Annotation.</title>
        <authorList>
            <person name="Jackman S.D."/>
            <person name="Warren R.L."/>
            <person name="Gibb E.A."/>
            <person name="Vandervalk B.P."/>
            <person name="Mohamadi H."/>
            <person name="Chu J."/>
            <person name="Raymond A."/>
            <person name="Pleasance S."/>
            <person name="Coope R."/>
            <person name="Wildung M.R."/>
            <person name="Ritland C.E."/>
            <person name="Bousquet J."/>
            <person name="Jones S.J."/>
            <person name="Bohlmann J."/>
            <person name="Birol I."/>
        </authorList>
    </citation>
    <scope>NUCLEOTIDE SEQUENCE [LARGE SCALE GENOMIC DNA]</scope>
    <source>
        <tissue evidence="2">Flushing bud</tissue>
    </source>
</reference>
<dbReference type="EMBL" id="LKAM01000012">
    <property type="protein sequence ID" value="KUM46268.1"/>
    <property type="molecule type" value="Genomic_DNA"/>
</dbReference>
<evidence type="ECO:0008006" key="3">
    <source>
        <dbReference type="Google" id="ProtNLM"/>
    </source>
</evidence>
<comment type="caution">
    <text evidence="2">The sequence shown here is derived from an EMBL/GenBank/DDBJ whole genome shotgun (WGS) entry which is preliminary data.</text>
</comment>
<feature type="signal peptide" evidence="1">
    <location>
        <begin position="1"/>
        <end position="22"/>
    </location>
</feature>
<protein>
    <recommendedName>
        <fullName evidence="3">Secreted protein</fullName>
    </recommendedName>
</protein>
<gene>
    <name evidence="2" type="ORF">ABT39_MTgene1774</name>
</gene>
<evidence type="ECO:0000256" key="1">
    <source>
        <dbReference type="SAM" id="SignalP"/>
    </source>
</evidence>
<organism evidence="2">
    <name type="scientific">Picea glauca</name>
    <name type="common">White spruce</name>
    <name type="synonym">Pinus glauca</name>
    <dbReference type="NCBI Taxonomy" id="3330"/>
    <lineage>
        <taxon>Eukaryota</taxon>
        <taxon>Viridiplantae</taxon>
        <taxon>Streptophyta</taxon>
        <taxon>Embryophyta</taxon>
        <taxon>Tracheophyta</taxon>
        <taxon>Spermatophyta</taxon>
        <taxon>Pinopsida</taxon>
        <taxon>Pinidae</taxon>
        <taxon>Conifers I</taxon>
        <taxon>Pinales</taxon>
        <taxon>Pinaceae</taxon>
        <taxon>Picea</taxon>
    </lineage>
</organism>